<organism evidence="6 7">
    <name type="scientific">Phytophthora cactorum</name>
    <dbReference type="NCBI Taxonomy" id="29920"/>
    <lineage>
        <taxon>Eukaryota</taxon>
        <taxon>Sar</taxon>
        <taxon>Stramenopiles</taxon>
        <taxon>Oomycota</taxon>
        <taxon>Peronosporomycetes</taxon>
        <taxon>Peronosporales</taxon>
        <taxon>Peronosporaceae</taxon>
        <taxon>Phytophthora</taxon>
    </lineage>
</organism>
<keyword evidence="2" id="KW-0479">Metal-binding</keyword>
<dbReference type="Proteomes" id="UP000251314">
    <property type="component" value="Unassembled WGS sequence"/>
</dbReference>
<gene>
    <name evidence="6" type="ORF">PC110_g2594</name>
    <name evidence="4" type="ORF">PC118_g3942</name>
    <name evidence="5" type="ORF">PC129_g4792</name>
</gene>
<dbReference type="InterPro" id="IPR027806">
    <property type="entry name" value="HARBI1_dom"/>
</dbReference>
<reference evidence="6 7" key="1">
    <citation type="submission" date="2018-01" db="EMBL/GenBank/DDBJ databases">
        <title>Draft genome of the strawberry crown rot pathogen Phytophthora cactorum.</title>
        <authorList>
            <person name="Armitage A.D."/>
            <person name="Lysoe E."/>
            <person name="Nellist C.F."/>
            <person name="Harrison R.J."/>
            <person name="Brurberg M.B."/>
        </authorList>
    </citation>
    <scope>NUCLEOTIDE SEQUENCE [LARGE SCALE GENOMIC DNA]</scope>
    <source>
        <strain evidence="6 7">10300</strain>
    </source>
</reference>
<dbReference type="STRING" id="29920.A0A329SX44"/>
<evidence type="ECO:0000313" key="5">
    <source>
        <dbReference type="EMBL" id="KAG3224566.1"/>
    </source>
</evidence>
<dbReference type="EMBL" id="RCML01000070">
    <property type="protein sequence ID" value="KAG2993613.1"/>
    <property type="molecule type" value="Genomic_DNA"/>
</dbReference>
<name>A0A329SX44_9STRA</name>
<reference evidence="5" key="2">
    <citation type="submission" date="2018-05" db="EMBL/GenBank/DDBJ databases">
        <title>Effector identification in a new, highly contiguous assembly of the strawberry crown rot pathogen Phytophthora cactorum.</title>
        <authorList>
            <person name="Armitage A.D."/>
            <person name="Nellist C.F."/>
            <person name="Bates H."/>
            <person name="Vickerstaff R.J."/>
            <person name="Harrison R.J."/>
        </authorList>
    </citation>
    <scope>NUCLEOTIDE SEQUENCE</scope>
    <source>
        <strain evidence="4">P415</strain>
        <strain evidence="5">P421</strain>
    </source>
</reference>
<protein>
    <recommendedName>
        <fullName evidence="3">DDE Tnp4 domain-containing protein</fullName>
    </recommendedName>
</protein>
<feature type="domain" description="DDE Tnp4" evidence="3">
    <location>
        <begin position="70"/>
        <end position="131"/>
    </location>
</feature>
<evidence type="ECO:0000313" key="4">
    <source>
        <dbReference type="EMBL" id="KAG2993613.1"/>
    </source>
</evidence>
<evidence type="ECO:0000259" key="3">
    <source>
        <dbReference type="Pfam" id="PF13359"/>
    </source>
</evidence>
<evidence type="ECO:0000256" key="2">
    <source>
        <dbReference type="ARBA" id="ARBA00022723"/>
    </source>
</evidence>
<dbReference type="GO" id="GO:0046872">
    <property type="term" value="F:metal ion binding"/>
    <property type="evidence" value="ECO:0007669"/>
    <property type="project" value="UniProtKB-KW"/>
</dbReference>
<evidence type="ECO:0000256" key="1">
    <source>
        <dbReference type="ARBA" id="ARBA00001968"/>
    </source>
</evidence>
<dbReference type="EMBL" id="MJFZ01000034">
    <property type="protein sequence ID" value="RAW41230.1"/>
    <property type="molecule type" value="Genomic_DNA"/>
</dbReference>
<dbReference type="AlphaFoldDB" id="A0A329SX44"/>
<accession>A0A329SX44</accession>
<comment type="cofactor">
    <cofactor evidence="1">
        <name>a divalent metal cation</name>
        <dbReference type="ChEBI" id="CHEBI:60240"/>
    </cofactor>
</comment>
<dbReference type="Pfam" id="PF13359">
    <property type="entry name" value="DDE_Tnp_4"/>
    <property type="match status" value="1"/>
</dbReference>
<evidence type="ECO:0000313" key="6">
    <source>
        <dbReference type="EMBL" id="RAW41230.1"/>
    </source>
</evidence>
<evidence type="ECO:0000313" key="7">
    <source>
        <dbReference type="Proteomes" id="UP000251314"/>
    </source>
</evidence>
<keyword evidence="7" id="KW-1185">Reference proteome</keyword>
<proteinExistence type="predicted"/>
<comment type="caution">
    <text evidence="6">The sequence shown here is derived from an EMBL/GenBank/DDBJ whole genome shotgun (WGS) entry which is preliminary data.</text>
</comment>
<dbReference type="Proteomes" id="UP000697107">
    <property type="component" value="Unassembled WGS sequence"/>
</dbReference>
<sequence>MYLAKGSTIVKAASVLGISKTRTVVYNNSVLDVLSGMAKEVVSLPCEDELPTVEDGFVAIAGFPGVVGAVDGTLAAIQRLREHEEWYCRKNFPAVNVQAVVDHRGAFRSLSVRSGSNNDQSLWNGSGVRSRRISPLEDIYLAMQRAVLSTKDLGCTTIGWEHCTHKIQHHRFKTK</sequence>
<dbReference type="OrthoDB" id="117904at2759"/>
<dbReference type="EMBL" id="RCMV01000108">
    <property type="protein sequence ID" value="KAG3224566.1"/>
    <property type="molecule type" value="Genomic_DNA"/>
</dbReference>
<dbReference type="Proteomes" id="UP000760860">
    <property type="component" value="Unassembled WGS sequence"/>
</dbReference>
<dbReference type="VEuPathDB" id="FungiDB:PC110_g2594"/>